<feature type="region of interest" description="Disordered" evidence="1">
    <location>
        <begin position="71"/>
        <end position="93"/>
    </location>
</feature>
<dbReference type="GO" id="GO:0015074">
    <property type="term" value="P:DNA integration"/>
    <property type="evidence" value="ECO:0007669"/>
    <property type="project" value="InterPro"/>
</dbReference>
<dbReference type="InterPro" id="IPR036397">
    <property type="entry name" value="RNaseH_sf"/>
</dbReference>
<dbReference type="InterPro" id="IPR001584">
    <property type="entry name" value="Integrase_cat-core"/>
</dbReference>
<dbReference type="PANTHER" id="PTHR47515">
    <property type="entry name" value="LOW CALCIUM RESPONSE LOCUS PROTEIN T"/>
    <property type="match status" value="1"/>
</dbReference>
<dbReference type="SUPFAM" id="SSF53098">
    <property type="entry name" value="Ribonuclease H-like"/>
    <property type="match status" value="1"/>
</dbReference>
<dbReference type="GO" id="GO:0003676">
    <property type="term" value="F:nucleic acid binding"/>
    <property type="evidence" value="ECO:0007669"/>
    <property type="project" value="InterPro"/>
</dbReference>
<dbReference type="EMBL" id="FMXM01000006">
    <property type="protein sequence ID" value="SDA69599.1"/>
    <property type="molecule type" value="Genomic_DNA"/>
</dbReference>
<organism evidence="3 4">
    <name type="scientific">Mesorhizobium qingshengii</name>
    <dbReference type="NCBI Taxonomy" id="1165689"/>
    <lineage>
        <taxon>Bacteria</taxon>
        <taxon>Pseudomonadati</taxon>
        <taxon>Pseudomonadota</taxon>
        <taxon>Alphaproteobacteria</taxon>
        <taxon>Hyphomicrobiales</taxon>
        <taxon>Phyllobacteriaceae</taxon>
        <taxon>Mesorhizobium</taxon>
    </lineage>
</organism>
<feature type="compositionally biased region" description="Polar residues" evidence="1">
    <location>
        <begin position="73"/>
        <end position="82"/>
    </location>
</feature>
<dbReference type="InterPro" id="IPR012337">
    <property type="entry name" value="RNaseH-like_sf"/>
</dbReference>
<evidence type="ECO:0000313" key="4">
    <source>
        <dbReference type="Proteomes" id="UP000198588"/>
    </source>
</evidence>
<name>A0A1G5XGL8_9HYPH</name>
<evidence type="ECO:0000259" key="2">
    <source>
        <dbReference type="PROSITE" id="PS50994"/>
    </source>
</evidence>
<dbReference type="Gene3D" id="3.30.420.10">
    <property type="entry name" value="Ribonuclease H-like superfamily/Ribonuclease H"/>
    <property type="match status" value="1"/>
</dbReference>
<gene>
    <name evidence="3" type="ORF">SAMN02927914_02234</name>
</gene>
<dbReference type="AlphaFoldDB" id="A0A1G5XGL8"/>
<dbReference type="Proteomes" id="UP000198588">
    <property type="component" value="Unassembled WGS sequence"/>
</dbReference>
<accession>A0A1G5XGL8</accession>
<dbReference type="PROSITE" id="PS50994">
    <property type="entry name" value="INTEGRASE"/>
    <property type="match status" value="1"/>
</dbReference>
<sequence length="93" mass="10275">MMVPVAPNDRWSLDFGSDQLTDGPRFRILTVVDDCTRRCLGLVADTSLSGVRVAHELDRFMIERGKPKMVVSDNGSELTSNAIPAWPNASRVD</sequence>
<dbReference type="Pfam" id="PF00665">
    <property type="entry name" value="rve"/>
    <property type="match status" value="1"/>
</dbReference>
<dbReference type="PANTHER" id="PTHR47515:SF1">
    <property type="entry name" value="BLR2054 PROTEIN"/>
    <property type="match status" value="1"/>
</dbReference>
<dbReference type="STRING" id="1165689.SAMN02927914_02234"/>
<reference evidence="3 4" key="1">
    <citation type="submission" date="2016-10" db="EMBL/GenBank/DDBJ databases">
        <authorList>
            <person name="de Groot N.N."/>
        </authorList>
    </citation>
    <scope>NUCLEOTIDE SEQUENCE [LARGE SCALE GENOMIC DNA]</scope>
    <source>
        <strain evidence="3 4">CGMCC 1.12097</strain>
    </source>
</reference>
<feature type="domain" description="Integrase catalytic" evidence="2">
    <location>
        <begin position="3"/>
        <end position="93"/>
    </location>
</feature>
<proteinExistence type="predicted"/>
<evidence type="ECO:0000256" key="1">
    <source>
        <dbReference type="SAM" id="MobiDB-lite"/>
    </source>
</evidence>
<protein>
    <submittedName>
        <fullName evidence="3">Integrase core domain-containing protein</fullName>
    </submittedName>
</protein>
<evidence type="ECO:0000313" key="3">
    <source>
        <dbReference type="EMBL" id="SDA69599.1"/>
    </source>
</evidence>